<gene>
    <name evidence="15" type="ORF">MKW98_002958</name>
</gene>
<dbReference type="Pfam" id="PF25030">
    <property type="entry name" value="M-HEAT_ATR"/>
    <property type="match status" value="1"/>
</dbReference>
<keyword evidence="10" id="KW-0234">DNA repair</keyword>
<evidence type="ECO:0000313" key="15">
    <source>
        <dbReference type="EMBL" id="KAI3960459.1"/>
    </source>
</evidence>
<feature type="domain" description="FAT" evidence="14">
    <location>
        <begin position="190"/>
        <end position="533"/>
    </location>
</feature>
<dbReference type="EC" id="2.7.11.1" evidence="3"/>
<evidence type="ECO:0000256" key="10">
    <source>
        <dbReference type="ARBA" id="ARBA00023204"/>
    </source>
</evidence>
<organism evidence="15 16">
    <name type="scientific">Papaver atlanticum</name>
    <dbReference type="NCBI Taxonomy" id="357466"/>
    <lineage>
        <taxon>Eukaryota</taxon>
        <taxon>Viridiplantae</taxon>
        <taxon>Streptophyta</taxon>
        <taxon>Embryophyta</taxon>
        <taxon>Tracheophyta</taxon>
        <taxon>Spermatophyta</taxon>
        <taxon>Magnoliopsida</taxon>
        <taxon>Ranunculales</taxon>
        <taxon>Papaveraceae</taxon>
        <taxon>Papaveroideae</taxon>
        <taxon>Papaver</taxon>
    </lineage>
</organism>
<dbReference type="PROSITE" id="PS50290">
    <property type="entry name" value="PI3_4_KINASE_3"/>
    <property type="match status" value="1"/>
</dbReference>
<keyword evidence="5" id="KW-0808">Transferase</keyword>
<keyword evidence="6" id="KW-0547">Nucleotide-binding</keyword>
<dbReference type="GO" id="GO:0005524">
    <property type="term" value="F:ATP binding"/>
    <property type="evidence" value="ECO:0007669"/>
    <property type="project" value="UniProtKB-KW"/>
</dbReference>
<proteinExistence type="inferred from homology"/>
<evidence type="ECO:0000256" key="6">
    <source>
        <dbReference type="ARBA" id="ARBA00022741"/>
    </source>
</evidence>
<dbReference type="InterPro" id="IPR011009">
    <property type="entry name" value="Kinase-like_dom_sf"/>
</dbReference>
<keyword evidence="7" id="KW-0227">DNA damage</keyword>
<evidence type="ECO:0000256" key="7">
    <source>
        <dbReference type="ARBA" id="ARBA00022763"/>
    </source>
</evidence>
<sequence length="740" mass="83601">SFDGNTGAQTTQSQKGKEVLNVSLSGSGNMDDRSEMNKRGKRLRGCFSNYVKEIIAPCLNSRFQLPNVADSTTVGPLYQSSMSFKSVFIACRGIRRHGMQTAMYFLPHLVLNAVCHSTAEARIGITGEILSVPSAGAAENSEATDNGVMGGKQSSKSTGQNKDPPSEGPNVLLIQFNNVSELLAAIPKVTLTKASFPCKAYARALLCYESHVLERSGSFNPAAQRNGMFEDEDVSILMEIYSGSDEPDGLWIGAFKEISNACFDMDVAKILQAMSKKYQFSVAEKIALSKQALLAPLAAVVVTAAAGLDSYTRPYPFVVKLHMLSELEDFHRLLVNDPFLEKSFLLDDRRFKKVIQDWENRMHRSWRSTFPVLCYFLVDFLGSSVVASLTTPSLKEDVIGLYTEVRELQPRWVKGYFYMAKYYDELLVEVNIEPRNLYQALPRLLTLWFDFGSKYYRESLSSNKEIKLVRLGVMRGCLKDLRRYQWLAVLPQLASRICHQNEETVQIIKDIITSVLQDYSQQALWTMTAVSKSHVPARREAAARIIQEAHKYIFVQFASLIDHLIRLRFHPGQPKARTIYVSTEFSSLKRMMPVGIIMPIQPALTVSLPMYENEMNTDPHNIDMFSASDLSINPWIHFFGLSGTFIGSDGVERPFLCKPKDDLKRDARMMEFVSVINHLLAKYPESRQRKLCIRTFTLIPLTEDCGITEWVPHTRGLRHILEDIHTADGKFDRQKTNPLI</sequence>
<keyword evidence="11" id="KW-0539">Nucleus</keyword>
<dbReference type="Pfam" id="PF23593">
    <property type="entry name" value="HEAT_ATR"/>
    <property type="match status" value="1"/>
</dbReference>
<dbReference type="GO" id="GO:0005694">
    <property type="term" value="C:chromosome"/>
    <property type="evidence" value="ECO:0007669"/>
    <property type="project" value="TreeGrafter"/>
</dbReference>
<evidence type="ECO:0000256" key="9">
    <source>
        <dbReference type="ARBA" id="ARBA00022840"/>
    </source>
</evidence>
<dbReference type="InterPro" id="IPR014009">
    <property type="entry name" value="PIK_FAT"/>
</dbReference>
<keyword evidence="8" id="KW-0418">Kinase</keyword>
<name>A0AAD4XZ59_9MAGN</name>
<dbReference type="Pfam" id="PF02259">
    <property type="entry name" value="FAT"/>
    <property type="match status" value="1"/>
</dbReference>
<dbReference type="PANTHER" id="PTHR11139:SF69">
    <property type="entry name" value="SERINE_THREONINE-PROTEIN KINASE ATR"/>
    <property type="match status" value="1"/>
</dbReference>
<dbReference type="InterPro" id="IPR050517">
    <property type="entry name" value="DDR_Repair_Kinase"/>
</dbReference>
<evidence type="ECO:0000256" key="2">
    <source>
        <dbReference type="ARBA" id="ARBA00010769"/>
    </source>
</evidence>
<comment type="subcellular location">
    <subcellularLocation>
        <location evidence="1">Nucleus</location>
    </subcellularLocation>
</comment>
<feature type="compositionally biased region" description="Polar residues" evidence="12">
    <location>
        <begin position="1"/>
        <end position="14"/>
    </location>
</feature>
<dbReference type="GO" id="GO:0004674">
    <property type="term" value="F:protein serine/threonine kinase activity"/>
    <property type="evidence" value="ECO:0007669"/>
    <property type="project" value="UniProtKB-KW"/>
</dbReference>
<dbReference type="InterPro" id="IPR003151">
    <property type="entry name" value="PIK-rel_kinase_FAT"/>
</dbReference>
<evidence type="ECO:0000256" key="11">
    <source>
        <dbReference type="ARBA" id="ARBA00023242"/>
    </source>
</evidence>
<evidence type="ECO:0000313" key="16">
    <source>
        <dbReference type="Proteomes" id="UP001202328"/>
    </source>
</evidence>
<dbReference type="PROSITE" id="PS51189">
    <property type="entry name" value="FAT"/>
    <property type="match status" value="1"/>
</dbReference>
<evidence type="ECO:0000256" key="12">
    <source>
        <dbReference type="SAM" id="MobiDB-lite"/>
    </source>
</evidence>
<evidence type="ECO:0000259" key="14">
    <source>
        <dbReference type="PROSITE" id="PS51189"/>
    </source>
</evidence>
<dbReference type="Pfam" id="PF00454">
    <property type="entry name" value="PI3_PI4_kinase"/>
    <property type="match status" value="1"/>
</dbReference>
<dbReference type="Proteomes" id="UP001202328">
    <property type="component" value="Unassembled WGS sequence"/>
</dbReference>
<evidence type="ECO:0000256" key="4">
    <source>
        <dbReference type="ARBA" id="ARBA00022527"/>
    </source>
</evidence>
<dbReference type="SUPFAM" id="SSF56112">
    <property type="entry name" value="Protein kinase-like (PK-like)"/>
    <property type="match status" value="1"/>
</dbReference>
<evidence type="ECO:0000259" key="13">
    <source>
        <dbReference type="PROSITE" id="PS50290"/>
    </source>
</evidence>
<protein>
    <recommendedName>
        <fullName evidence="3">non-specific serine/threonine protein kinase</fullName>
        <ecNumber evidence="3">2.7.11.1</ecNumber>
    </recommendedName>
</protein>
<dbReference type="AlphaFoldDB" id="A0AAD4XZ59"/>
<dbReference type="GO" id="GO:0005634">
    <property type="term" value="C:nucleus"/>
    <property type="evidence" value="ECO:0007669"/>
    <property type="project" value="UniProtKB-SubCell"/>
</dbReference>
<feature type="compositionally biased region" description="Polar residues" evidence="12">
    <location>
        <begin position="152"/>
        <end position="163"/>
    </location>
</feature>
<dbReference type="GO" id="GO:0006281">
    <property type="term" value="P:DNA repair"/>
    <property type="evidence" value="ECO:0007669"/>
    <property type="project" value="UniProtKB-KW"/>
</dbReference>
<dbReference type="EMBL" id="JAJJMB010000931">
    <property type="protein sequence ID" value="KAI3960459.1"/>
    <property type="molecule type" value="Genomic_DNA"/>
</dbReference>
<dbReference type="GO" id="GO:0000723">
    <property type="term" value="P:telomere maintenance"/>
    <property type="evidence" value="ECO:0007669"/>
    <property type="project" value="TreeGrafter"/>
</dbReference>
<dbReference type="GO" id="GO:0000077">
    <property type="term" value="P:DNA damage checkpoint signaling"/>
    <property type="evidence" value="ECO:0007669"/>
    <property type="project" value="TreeGrafter"/>
</dbReference>
<evidence type="ECO:0000256" key="5">
    <source>
        <dbReference type="ARBA" id="ARBA00022679"/>
    </source>
</evidence>
<comment type="similarity">
    <text evidence="2">Belongs to the PI3/PI4-kinase family. ATM subfamily.</text>
</comment>
<accession>A0AAD4XZ59</accession>
<evidence type="ECO:0000256" key="1">
    <source>
        <dbReference type="ARBA" id="ARBA00004123"/>
    </source>
</evidence>
<keyword evidence="9" id="KW-0067">ATP-binding</keyword>
<reference evidence="15" key="1">
    <citation type="submission" date="2022-04" db="EMBL/GenBank/DDBJ databases">
        <title>A functionally conserved STORR gene fusion in Papaver species that diverged 16.8 million years ago.</title>
        <authorList>
            <person name="Catania T."/>
        </authorList>
    </citation>
    <scope>NUCLEOTIDE SEQUENCE</scope>
    <source>
        <strain evidence="15">S-188037</strain>
    </source>
</reference>
<dbReference type="InterPro" id="IPR056802">
    <property type="entry name" value="ATR-like_M-HEAT"/>
</dbReference>
<evidence type="ECO:0000256" key="8">
    <source>
        <dbReference type="ARBA" id="ARBA00022777"/>
    </source>
</evidence>
<feature type="non-terminal residue" evidence="15">
    <location>
        <position position="1"/>
    </location>
</feature>
<evidence type="ECO:0000256" key="3">
    <source>
        <dbReference type="ARBA" id="ARBA00012513"/>
    </source>
</evidence>
<feature type="domain" description="PI3K/PI4K catalytic" evidence="13">
    <location>
        <begin position="621"/>
        <end position="740"/>
    </location>
</feature>
<keyword evidence="4" id="KW-0723">Serine/threonine-protein kinase</keyword>
<comment type="caution">
    <text evidence="15">The sequence shown here is derived from an EMBL/GenBank/DDBJ whole genome shotgun (WGS) entry which is preliminary data.</text>
</comment>
<feature type="region of interest" description="Disordered" evidence="12">
    <location>
        <begin position="1"/>
        <end position="38"/>
    </location>
</feature>
<dbReference type="PANTHER" id="PTHR11139">
    <property type="entry name" value="ATAXIA TELANGIECTASIA MUTATED ATM -RELATED"/>
    <property type="match status" value="1"/>
</dbReference>
<dbReference type="InterPro" id="IPR057564">
    <property type="entry name" value="HEAT_ATR"/>
</dbReference>
<dbReference type="Gene3D" id="3.30.1010.10">
    <property type="entry name" value="Phosphatidylinositol 3-kinase Catalytic Subunit, Chain A, domain 4"/>
    <property type="match status" value="1"/>
</dbReference>
<feature type="region of interest" description="Disordered" evidence="12">
    <location>
        <begin position="140"/>
        <end position="167"/>
    </location>
</feature>
<keyword evidence="16" id="KW-1185">Reference proteome</keyword>
<dbReference type="InterPro" id="IPR000403">
    <property type="entry name" value="PI3/4_kinase_cat_dom"/>
</dbReference>